<evidence type="ECO:0000313" key="2">
    <source>
        <dbReference type="EMBL" id="CDK27682.1"/>
    </source>
</evidence>
<dbReference type="GO" id="GO:0035719">
    <property type="term" value="P:tRNA import into nucleus"/>
    <property type="evidence" value="ECO:0007669"/>
    <property type="project" value="EnsemblFungi"/>
</dbReference>
<dbReference type="InterPro" id="IPR011989">
    <property type="entry name" value="ARM-like"/>
</dbReference>
<dbReference type="GeneID" id="34521063"/>
<dbReference type="PROSITE" id="PS50166">
    <property type="entry name" value="IMPORTIN_B_NT"/>
    <property type="match status" value="1"/>
</dbReference>
<evidence type="ECO:0000313" key="3">
    <source>
        <dbReference type="Proteomes" id="UP000019384"/>
    </source>
</evidence>
<dbReference type="Pfam" id="PF24138">
    <property type="entry name" value="TPR_TNPO3_IPO13_2nd"/>
    <property type="match status" value="1"/>
</dbReference>
<dbReference type="EMBL" id="HG793128">
    <property type="protein sequence ID" value="CDK27682.1"/>
    <property type="molecule type" value="Genomic_DNA"/>
</dbReference>
<protein>
    <recommendedName>
        <fullName evidence="1">Importin N-terminal domain-containing protein</fullName>
    </recommendedName>
</protein>
<dbReference type="Proteomes" id="UP000019384">
    <property type="component" value="Unassembled WGS sequence"/>
</dbReference>
<dbReference type="InterPro" id="IPR057942">
    <property type="entry name" value="TPR_TNPO3_IPO13_3rd"/>
</dbReference>
<accession>W6MR05</accession>
<dbReference type="PANTHER" id="PTHR12363:SF53">
    <property type="entry name" value="MRNA TRANSPORT REGULATOR MTR10"/>
    <property type="match status" value="1"/>
</dbReference>
<organism evidence="2 3">
    <name type="scientific">Kuraishia capsulata CBS 1993</name>
    <dbReference type="NCBI Taxonomy" id="1382522"/>
    <lineage>
        <taxon>Eukaryota</taxon>
        <taxon>Fungi</taxon>
        <taxon>Dikarya</taxon>
        <taxon>Ascomycota</taxon>
        <taxon>Saccharomycotina</taxon>
        <taxon>Pichiomycetes</taxon>
        <taxon>Pichiales</taxon>
        <taxon>Pichiaceae</taxon>
        <taxon>Kuraishia</taxon>
    </lineage>
</organism>
<dbReference type="GO" id="GO:0061015">
    <property type="term" value="P:snRNA import into nucleus"/>
    <property type="evidence" value="ECO:0007669"/>
    <property type="project" value="EnsemblFungi"/>
</dbReference>
<dbReference type="OrthoDB" id="435593at2759"/>
<dbReference type="GO" id="GO:0031267">
    <property type="term" value="F:small GTPase binding"/>
    <property type="evidence" value="ECO:0007669"/>
    <property type="project" value="InterPro"/>
</dbReference>
<dbReference type="InterPro" id="IPR058537">
    <property type="entry name" value="TPR_TNPO3_IPO13_4th"/>
</dbReference>
<dbReference type="GO" id="GO:0006606">
    <property type="term" value="P:protein import into nucleus"/>
    <property type="evidence" value="ECO:0007669"/>
    <property type="project" value="EnsemblFungi"/>
</dbReference>
<dbReference type="GO" id="GO:0005634">
    <property type="term" value="C:nucleus"/>
    <property type="evidence" value="ECO:0007669"/>
    <property type="project" value="EnsemblFungi"/>
</dbReference>
<proteinExistence type="predicted"/>
<dbReference type="InterPro" id="IPR051345">
    <property type="entry name" value="Importin_beta-like_NTR"/>
</dbReference>
<dbReference type="PANTHER" id="PTHR12363">
    <property type="entry name" value="TRANSPORTIN 3 AND IMPORTIN 13"/>
    <property type="match status" value="1"/>
</dbReference>
<reference evidence="2" key="1">
    <citation type="submission" date="2013-12" db="EMBL/GenBank/DDBJ databases">
        <authorList>
            <person name="Genoscope - CEA"/>
        </authorList>
    </citation>
    <scope>NUCLEOTIDE SEQUENCE</scope>
    <source>
        <strain evidence="2">CBS 1993</strain>
    </source>
</reference>
<evidence type="ECO:0000259" key="1">
    <source>
        <dbReference type="PROSITE" id="PS50166"/>
    </source>
</evidence>
<name>W6MR05_9ASCO</name>
<dbReference type="GO" id="GO:0005737">
    <property type="term" value="C:cytoplasm"/>
    <property type="evidence" value="ECO:0007669"/>
    <property type="project" value="EnsemblFungi"/>
</dbReference>
<dbReference type="GO" id="GO:0008139">
    <property type="term" value="F:nuclear localization sequence binding"/>
    <property type="evidence" value="ECO:0007669"/>
    <property type="project" value="EnsemblFungi"/>
</dbReference>
<reference evidence="2" key="2">
    <citation type="submission" date="2014-02" db="EMBL/GenBank/DDBJ databases">
        <title>Complete DNA sequence of /Kuraishia capsulata/ illustrates novel genomic features among budding yeasts (/Saccharomycotina/).</title>
        <authorList>
            <person name="Morales L."/>
            <person name="Noel B."/>
            <person name="Porcel B."/>
            <person name="Marcet-Houben M."/>
            <person name="Hullo M-F."/>
            <person name="Sacerdot C."/>
            <person name="Tekaia F."/>
            <person name="Leh-Louis V."/>
            <person name="Despons L."/>
            <person name="Khanna V."/>
            <person name="Aury J-M."/>
            <person name="Barbe V."/>
            <person name="Couloux A."/>
            <person name="Labadie K."/>
            <person name="Pelletier E."/>
            <person name="Souciet J-L."/>
            <person name="Boekhout T."/>
            <person name="Gabaldon T."/>
            <person name="Wincker P."/>
            <person name="Dujon B."/>
        </authorList>
    </citation>
    <scope>NUCLEOTIDE SEQUENCE</scope>
    <source>
        <strain evidence="2">CBS 1993</strain>
    </source>
</reference>
<dbReference type="STRING" id="1382522.W6MR05"/>
<dbReference type="InterPro" id="IPR013598">
    <property type="entry name" value="Exportin-1/Importin-b-like"/>
</dbReference>
<dbReference type="Gene3D" id="1.25.10.10">
    <property type="entry name" value="Leucine-rich Repeat Variant"/>
    <property type="match status" value="1"/>
</dbReference>
<dbReference type="Pfam" id="PF08389">
    <property type="entry name" value="Xpo1"/>
    <property type="match status" value="1"/>
</dbReference>
<gene>
    <name evidence="2" type="ORF">KUCA_T00003661001</name>
</gene>
<dbReference type="HOGENOM" id="CLU_005996_0_0_1"/>
<keyword evidence="3" id="KW-1185">Reference proteome</keyword>
<dbReference type="SMART" id="SM00913">
    <property type="entry name" value="IBN_N"/>
    <property type="match status" value="1"/>
</dbReference>
<feature type="domain" description="Importin N-terminal" evidence="1">
    <location>
        <begin position="28"/>
        <end position="96"/>
    </location>
</feature>
<dbReference type="AlphaFoldDB" id="W6MR05"/>
<dbReference type="Pfam" id="PF03810">
    <property type="entry name" value="IBN_N"/>
    <property type="match status" value="1"/>
</dbReference>
<dbReference type="Pfam" id="PF24140">
    <property type="entry name" value="TPR_TNPO3_IPO13_3rd"/>
    <property type="match status" value="1"/>
</dbReference>
<dbReference type="InterPro" id="IPR001494">
    <property type="entry name" value="Importin-beta_N"/>
</dbReference>
<dbReference type="RefSeq" id="XP_022459675.1">
    <property type="nucleotide sequence ID" value="XM_022602098.1"/>
</dbReference>
<dbReference type="InterPro" id="IPR057941">
    <property type="entry name" value="TPR_TNPO3_IPO13_2nd"/>
</dbReference>
<dbReference type="Pfam" id="PF24139">
    <property type="entry name" value="TPR_TNPO3_IPO13_4th"/>
    <property type="match status" value="1"/>
</dbReference>
<dbReference type="InterPro" id="IPR016024">
    <property type="entry name" value="ARM-type_fold"/>
</dbReference>
<sequence length="957" mass="108895">MSEETLNQVNNALQALYSNVDSSVKKEASDFLQNFQRSQEAWSIVFPVLQNDDPSALQLRIFAAQTLRSKVNYDLSQVPRESLPSLKESILQSIIAFDTKQKLISTQLCIALANFSLQYLDWKNAVTEIVNALSATAVSSLLEFLQVLPEELSDVKKTPLTDEEFRVRSQELLTDNVEQVLYILTSFAGSKDSNGGSANSLVLSCLNSWIKEVPLDQVLTNNALCSLVFQGVLDVDTFEMSIDCLCTLIQETRDYDNLVVIKALYEQLMTLRPMITEDDPEQLEAFTRLFVEAGEAWHVYVAKMPEEFAPLADVLLQLTSFDEDLDIVKYTFYFWYALKQLIVMEKFAHSRQVYVPVYTKLLEVMISHLRYPVVEGNESTDSSVLFGDREREDKFKDFRYEMGDVLKDCCAVIGTDTALGIPLNILVSYVESKSRGVIVPWQQAEAAIFSLRAMAKEVGTSEQNVLPKIMTLLVQLPENPKTRYAATLVLGRYTEWTARHSNFLEPQLDYIIKGFQLADTEVNTAAAHALMYFCQDCSHLLINYLEQLFNFYNSVYASLDLKSLYEVADGIGHILREEKNKETLYNITLMFWKPTLETLQGFCDNIPKDKKTLEETHTKIADTIEVISAFVRVLKPRNSRDTEVPVAKIIVEVCWPLVAKLLSIYGESERVSERCSKFMKTSMQSFSLHLIPVISQTAELLVHGFEKFHYGCYLWVSGIFIREYSDEVVPAEIRESVWQFSIQQSSNFMRFLDERKSNLANYPDLVEDFFRMVSDILMFFPFKFVDSPLLTSSFSTALAALSTLTQVDPISNTLEFLIDLFSWGFETPPISFVDEVPAEVQLKLRQFTLQVGQELTTVLMTGLIYSFPYDCAPDASDLLSKIIKLSVSQNTPDAKAGLIWLDGSIQTLPTGSVNEKERLKLLATVETAINSKDFRRVRASIHDFVNWYSRKNINRNN</sequence>
<dbReference type="SUPFAM" id="SSF48371">
    <property type="entry name" value="ARM repeat"/>
    <property type="match status" value="1"/>
</dbReference>